<dbReference type="NCBIfam" id="TIGR04409">
    <property type="entry name" value="LptC_YrbK"/>
    <property type="match status" value="1"/>
</dbReference>
<dbReference type="InterPro" id="IPR010664">
    <property type="entry name" value="LipoPS_assembly_LptC-rel"/>
</dbReference>
<keyword evidence="2" id="KW-1185">Reference proteome</keyword>
<dbReference type="PROSITE" id="PS51257">
    <property type="entry name" value="PROKAR_LIPOPROTEIN"/>
    <property type="match status" value="1"/>
</dbReference>
<evidence type="ECO:0000313" key="1">
    <source>
        <dbReference type="EMBL" id="MCP9290316.1"/>
    </source>
</evidence>
<dbReference type="InterPro" id="IPR026265">
    <property type="entry name" value="LptC"/>
</dbReference>
<organism evidence="1 2">
    <name type="scientific">Gracilimonas sediminicola</name>
    <dbReference type="NCBI Taxonomy" id="2952158"/>
    <lineage>
        <taxon>Bacteria</taxon>
        <taxon>Pseudomonadati</taxon>
        <taxon>Balneolota</taxon>
        <taxon>Balneolia</taxon>
        <taxon>Balneolales</taxon>
        <taxon>Balneolaceae</taxon>
        <taxon>Gracilimonas</taxon>
    </lineage>
</organism>
<dbReference type="RefSeq" id="WP_255132273.1">
    <property type="nucleotide sequence ID" value="NZ_JANDBC010000001.1"/>
</dbReference>
<protein>
    <submittedName>
        <fullName evidence="1">LPS export ABC transporter periplasmic protein LptC</fullName>
    </submittedName>
</protein>
<dbReference type="Proteomes" id="UP001139125">
    <property type="component" value="Unassembled WGS sequence"/>
</dbReference>
<dbReference type="GO" id="GO:0005886">
    <property type="term" value="C:plasma membrane"/>
    <property type="evidence" value="ECO:0007669"/>
    <property type="project" value="InterPro"/>
</dbReference>
<gene>
    <name evidence="1" type="primary">lptC</name>
    <name evidence="1" type="ORF">NM125_01835</name>
</gene>
<proteinExistence type="predicted"/>
<dbReference type="GO" id="GO:0015221">
    <property type="term" value="F:lipopolysaccharide transmembrane transporter activity"/>
    <property type="evidence" value="ECO:0007669"/>
    <property type="project" value="InterPro"/>
</dbReference>
<accession>A0A9X2L0Z7</accession>
<dbReference type="Gene3D" id="2.60.450.10">
    <property type="entry name" value="Lipopolysaccharide (LPS) transport protein A like domain"/>
    <property type="match status" value="1"/>
</dbReference>
<sequence>MKITHLFILPVMLMLSGSGCGELTEFENKQVQEALSDSLFTTTESWGINMEIMEDGKLKLKLSGTYASSIKNENQNITKISGPVYIEIFDEEGKPDTYVYTDSAVHLPDKSAFEMFGSVRVNAPEGKKLRSEYLKWERQKDRVSTPEFVIFISPPDSIAAEGFFGDSDLTNYTLNEGGGRAVID</sequence>
<dbReference type="EMBL" id="JANDBC010000001">
    <property type="protein sequence ID" value="MCP9290316.1"/>
    <property type="molecule type" value="Genomic_DNA"/>
</dbReference>
<dbReference type="AlphaFoldDB" id="A0A9X2L0Z7"/>
<reference evidence="1" key="1">
    <citation type="submission" date="2022-06" db="EMBL/GenBank/DDBJ databases">
        <title>Gracilimonas sp. CAU 1638 isolated from sea sediment.</title>
        <authorList>
            <person name="Kim W."/>
        </authorList>
    </citation>
    <scope>NUCLEOTIDE SEQUENCE</scope>
    <source>
        <strain evidence="1">CAU 1638</strain>
    </source>
</reference>
<evidence type="ECO:0000313" key="2">
    <source>
        <dbReference type="Proteomes" id="UP001139125"/>
    </source>
</evidence>
<comment type="caution">
    <text evidence="1">The sequence shown here is derived from an EMBL/GenBank/DDBJ whole genome shotgun (WGS) entry which is preliminary data.</text>
</comment>
<dbReference type="Pfam" id="PF06835">
    <property type="entry name" value="LptC"/>
    <property type="match status" value="1"/>
</dbReference>
<name>A0A9X2L0Z7_9BACT</name>